<proteinExistence type="predicted"/>
<dbReference type="AlphaFoldDB" id="A0A261W0R6"/>
<protein>
    <submittedName>
        <fullName evidence="1">Uncharacterized protein</fullName>
    </submittedName>
</protein>
<keyword evidence="2" id="KW-1185">Reference proteome</keyword>
<comment type="caution">
    <text evidence="1">The sequence shown here is derived from an EMBL/GenBank/DDBJ whole genome shotgun (WGS) entry which is preliminary data.</text>
</comment>
<gene>
    <name evidence="1" type="ORF">CAL24_08375</name>
</gene>
<name>A0A261W0R6_9BORD</name>
<evidence type="ECO:0000313" key="2">
    <source>
        <dbReference type="Proteomes" id="UP000215633"/>
    </source>
</evidence>
<dbReference type="Proteomes" id="UP000215633">
    <property type="component" value="Unassembled WGS sequence"/>
</dbReference>
<organism evidence="1 2">
    <name type="scientific">Bordetella genomosp. 2</name>
    <dbReference type="NCBI Taxonomy" id="1983456"/>
    <lineage>
        <taxon>Bacteria</taxon>
        <taxon>Pseudomonadati</taxon>
        <taxon>Pseudomonadota</taxon>
        <taxon>Betaproteobacteria</taxon>
        <taxon>Burkholderiales</taxon>
        <taxon>Alcaligenaceae</taxon>
        <taxon>Bordetella</taxon>
    </lineage>
</organism>
<evidence type="ECO:0000313" key="1">
    <source>
        <dbReference type="EMBL" id="OZI79915.1"/>
    </source>
</evidence>
<reference evidence="2" key="1">
    <citation type="submission" date="2017-05" db="EMBL/GenBank/DDBJ databases">
        <title>Complete and WGS of Bordetella genogroups.</title>
        <authorList>
            <person name="Spilker T."/>
            <person name="Lipuma J."/>
        </authorList>
    </citation>
    <scope>NUCLEOTIDE SEQUENCE [LARGE SCALE GENOMIC DNA]</scope>
    <source>
        <strain evidence="2">AU8256</strain>
    </source>
</reference>
<sequence length="84" mass="9499">MELRRPFGALARPFWRGPRQDGEPVGKFREDLERELIIWRPILAGHASLADVKAGRVDLLDLLKINALLDAQEAAQEAAARKKR</sequence>
<accession>A0A261W0R6</accession>
<dbReference type="EMBL" id="NEVT01000003">
    <property type="protein sequence ID" value="OZI79915.1"/>
    <property type="molecule type" value="Genomic_DNA"/>
</dbReference>